<name>A0A699T5L7_TANCI</name>
<protein>
    <submittedName>
        <fullName evidence="1">Uncharacterized protein</fullName>
    </submittedName>
</protein>
<sequence>SGRGTMEVGVDVVAKIDIPDGMLMPDAVECLKKVGKGLQDIYEHRELEAMSLIDGGKRASLLDQVASLERSNARLRGTMMMERVRTDSIRRRVSFIESKLRQIHRFRYYDRMRFRRLETFTVRRL</sequence>
<comment type="caution">
    <text evidence="1">The sequence shown here is derived from an EMBL/GenBank/DDBJ whole genome shotgun (WGS) entry which is preliminary data.</text>
</comment>
<proteinExistence type="predicted"/>
<accession>A0A699T5L7</accession>
<gene>
    <name evidence="1" type="ORF">Tci_877681</name>
</gene>
<organism evidence="1">
    <name type="scientific">Tanacetum cinerariifolium</name>
    <name type="common">Dalmatian daisy</name>
    <name type="synonym">Chrysanthemum cinerariifolium</name>
    <dbReference type="NCBI Taxonomy" id="118510"/>
    <lineage>
        <taxon>Eukaryota</taxon>
        <taxon>Viridiplantae</taxon>
        <taxon>Streptophyta</taxon>
        <taxon>Embryophyta</taxon>
        <taxon>Tracheophyta</taxon>
        <taxon>Spermatophyta</taxon>
        <taxon>Magnoliopsida</taxon>
        <taxon>eudicotyledons</taxon>
        <taxon>Gunneridae</taxon>
        <taxon>Pentapetalae</taxon>
        <taxon>asterids</taxon>
        <taxon>campanulids</taxon>
        <taxon>Asterales</taxon>
        <taxon>Asteraceae</taxon>
        <taxon>Asteroideae</taxon>
        <taxon>Anthemideae</taxon>
        <taxon>Anthemidinae</taxon>
        <taxon>Tanacetum</taxon>
    </lineage>
</organism>
<feature type="non-terminal residue" evidence="1">
    <location>
        <position position="1"/>
    </location>
</feature>
<dbReference type="AlphaFoldDB" id="A0A699T5L7"/>
<reference evidence="1" key="1">
    <citation type="journal article" date="2019" name="Sci. Rep.">
        <title>Draft genome of Tanacetum cinerariifolium, the natural source of mosquito coil.</title>
        <authorList>
            <person name="Yamashiro T."/>
            <person name="Shiraishi A."/>
            <person name="Satake H."/>
            <person name="Nakayama K."/>
        </authorList>
    </citation>
    <scope>NUCLEOTIDE SEQUENCE</scope>
</reference>
<feature type="non-terminal residue" evidence="1">
    <location>
        <position position="125"/>
    </location>
</feature>
<dbReference type="EMBL" id="BKCJ011220169">
    <property type="protein sequence ID" value="GFD05712.1"/>
    <property type="molecule type" value="Genomic_DNA"/>
</dbReference>
<evidence type="ECO:0000313" key="1">
    <source>
        <dbReference type="EMBL" id="GFD05712.1"/>
    </source>
</evidence>